<accession>A0A1J4KF98</accession>
<protein>
    <submittedName>
        <fullName evidence="1">Uncharacterized protein</fullName>
    </submittedName>
</protein>
<reference evidence="1" key="1">
    <citation type="submission" date="2016-10" db="EMBL/GenBank/DDBJ databases">
        <authorList>
            <person name="Benchimol M."/>
            <person name="Almeida L.G."/>
            <person name="Vasconcelos A.T."/>
            <person name="Perreira-Neves A."/>
            <person name="Rosa I.A."/>
            <person name="Tasca T."/>
            <person name="Bogo M.R."/>
            <person name="de Souza W."/>
        </authorList>
    </citation>
    <scope>NUCLEOTIDE SEQUENCE [LARGE SCALE GENOMIC DNA]</scope>
    <source>
        <strain evidence="1">K</strain>
    </source>
</reference>
<dbReference type="InterPro" id="IPR036322">
    <property type="entry name" value="WD40_repeat_dom_sf"/>
</dbReference>
<keyword evidence="2" id="KW-1185">Reference proteome</keyword>
<dbReference type="VEuPathDB" id="TrichDB:TRFO_20662"/>
<name>A0A1J4KF98_9EUKA</name>
<proteinExistence type="predicted"/>
<evidence type="ECO:0000313" key="1">
    <source>
        <dbReference type="EMBL" id="OHT10129.1"/>
    </source>
</evidence>
<dbReference type="InterPro" id="IPR015943">
    <property type="entry name" value="WD40/YVTN_repeat-like_dom_sf"/>
</dbReference>
<dbReference type="GeneID" id="94836231"/>
<organism evidence="1 2">
    <name type="scientific">Tritrichomonas foetus</name>
    <dbReference type="NCBI Taxonomy" id="1144522"/>
    <lineage>
        <taxon>Eukaryota</taxon>
        <taxon>Metamonada</taxon>
        <taxon>Parabasalia</taxon>
        <taxon>Tritrichomonadida</taxon>
        <taxon>Tritrichomonadidae</taxon>
        <taxon>Tritrichomonas</taxon>
    </lineage>
</organism>
<dbReference type="Proteomes" id="UP000179807">
    <property type="component" value="Unassembled WGS sequence"/>
</dbReference>
<dbReference type="Gene3D" id="2.130.10.10">
    <property type="entry name" value="YVTN repeat-like/Quinoprotein amine dehydrogenase"/>
    <property type="match status" value="1"/>
</dbReference>
<dbReference type="PANTHER" id="PTHR14593:SF5">
    <property type="entry name" value="WD REPEAT-CONTAINING PROTEIN 11"/>
    <property type="match status" value="1"/>
</dbReference>
<dbReference type="AlphaFoldDB" id="A0A1J4KF98"/>
<gene>
    <name evidence="1" type="ORF">TRFO_20662</name>
</gene>
<dbReference type="PANTHER" id="PTHR14593">
    <property type="entry name" value="WD REPEAT-CONTAINING PROTEIN 11"/>
    <property type="match status" value="1"/>
</dbReference>
<evidence type="ECO:0000313" key="2">
    <source>
        <dbReference type="Proteomes" id="UP000179807"/>
    </source>
</evidence>
<dbReference type="EMBL" id="MLAK01000620">
    <property type="protein sequence ID" value="OHT10129.1"/>
    <property type="molecule type" value="Genomic_DNA"/>
</dbReference>
<dbReference type="SUPFAM" id="SSF50978">
    <property type="entry name" value="WD40 repeat-like"/>
    <property type="match status" value="1"/>
</dbReference>
<dbReference type="InterPro" id="IPR039694">
    <property type="entry name" value="WDR11"/>
</dbReference>
<dbReference type="GO" id="GO:0005737">
    <property type="term" value="C:cytoplasm"/>
    <property type="evidence" value="ECO:0007669"/>
    <property type="project" value="TreeGrafter"/>
</dbReference>
<sequence length="997" mass="112926">MTFPLYTRGVSTRPIQQNIHCIQWGPNHHLAVASGEFVSIYRKERGSLKMIHQITKHKSPVTSICWNFPSLEITQASSFQFLLAVGDESGNCLIYDINSGRRHAGISPEHTNMNVSIVDIKWSTIKPSIIYILTSAPSLMCFEIGSFSRRRSSSVENCGEGIPFISFNLTSKFYVNLNVKMDFILCDHLKPLRLIIAGASSDNSSNNSTKEQGNIYAEIKLSDSFNIASFSKITQFPGSTSKKLINCEFFPFDEDRLVLQYPSSISIYNMKTKTGSQIVTKTLQDLCIFHNTFRFMDPKKFVAVDYDGIIYTFRLENDKWTGMKSVNLGSHVVSAAIDPYSDKAELAVMLNNGSIAIFTEFNKKYVCTHYYPAMYGVIEAFTSDTSTSNGKMAFALSKGFIDIFEKDKYENCPQNSCQNIKNQEQNKGQNNRNLKYHECISDGDQRSRYLIDEQHINSIHFLTPTKVAIEAAKLYLIDLVTKSVAVQMHSIVPHKLSVSHGVMAFSHLPNIINFIFKNGTQKTSIFTDNIKFFVPNYNIENVWLVFLTNGEIYILNQAMEKHKIIINENIGDINGAIFINDVIYFVTSRSILYCLNTTTKSSTNLHFSEFGLVGIKYYPYADTNDISNYLLVIDAKKNCGLVKIEKQYKLILLQICPYKVINVRFFDSNYVLLQTSNSIVRISQIPSFVDYVSANYEQSGKIPFVTRSALFSKGKTFEDFEKMAQDSGDLSFIQLTKIIQKSGNLPYNSQESVFKNQFIESQTCLSACEYASNPNQYVEYLILENRTKDAANFLLTNNQNANIISILLAHTILAPNEAAITEILQKVPISNEAADTSTIPNKTSNDTTNSLVGVAGVADISYLNLASLFLVLSKKYEEAVTQLFEMRQDLSALKYAKFLFDEKQIHEFSKKVLTSNKLLYFPELLAASMGDIHACVGFLYRTAQITKAYACIKFVEERKISVFHSEIADYYKFDDYAKLKEMIIQKWESNLPLSDEF</sequence>
<comment type="caution">
    <text evidence="1">The sequence shown here is derived from an EMBL/GenBank/DDBJ whole genome shotgun (WGS) entry which is preliminary data.</text>
</comment>
<dbReference type="RefSeq" id="XP_068363265.1">
    <property type="nucleotide sequence ID" value="XM_068501527.1"/>
</dbReference>